<dbReference type="EMBL" id="CM039178">
    <property type="protein sequence ID" value="KAH9682501.1"/>
    <property type="molecule type" value="Genomic_DNA"/>
</dbReference>
<protein>
    <submittedName>
        <fullName evidence="1">Uncharacterized protein</fullName>
    </submittedName>
</protein>
<sequence length="150" mass="17548">MSGLFPGLWVMVNQRRKINKQCRKVSLCRRCESPLMVTDRRQPLVTRISDLDANALRARKRLEQKLGYLQPYSRFVLYLLSSKLFGSRWPLKLRRCRSCRKICSVCLEGFQDKQQIAKLSCSHKFHLDCVLPWLAAHPHCPYCRTPVLVS</sequence>
<proteinExistence type="predicted"/>
<name>A0ACB8I649_CITSI</name>
<dbReference type="Proteomes" id="UP000829398">
    <property type="component" value="Chromosome 9"/>
</dbReference>
<evidence type="ECO:0000313" key="1">
    <source>
        <dbReference type="EMBL" id="KAH9682501.1"/>
    </source>
</evidence>
<accession>A0ACB8I649</accession>
<gene>
    <name evidence="1" type="ORF">KPL71_027370</name>
</gene>
<evidence type="ECO:0000313" key="2">
    <source>
        <dbReference type="Proteomes" id="UP000829398"/>
    </source>
</evidence>
<keyword evidence="2" id="KW-1185">Reference proteome</keyword>
<organism evidence="1 2">
    <name type="scientific">Citrus sinensis</name>
    <name type="common">Sweet orange</name>
    <name type="synonym">Citrus aurantium var. sinensis</name>
    <dbReference type="NCBI Taxonomy" id="2711"/>
    <lineage>
        <taxon>Eukaryota</taxon>
        <taxon>Viridiplantae</taxon>
        <taxon>Streptophyta</taxon>
        <taxon>Embryophyta</taxon>
        <taxon>Tracheophyta</taxon>
        <taxon>Spermatophyta</taxon>
        <taxon>Magnoliopsida</taxon>
        <taxon>eudicotyledons</taxon>
        <taxon>Gunneridae</taxon>
        <taxon>Pentapetalae</taxon>
        <taxon>rosids</taxon>
        <taxon>malvids</taxon>
        <taxon>Sapindales</taxon>
        <taxon>Rutaceae</taxon>
        <taxon>Aurantioideae</taxon>
        <taxon>Citrus</taxon>
    </lineage>
</organism>
<comment type="caution">
    <text evidence="1">The sequence shown here is derived from an EMBL/GenBank/DDBJ whole genome shotgun (WGS) entry which is preliminary data.</text>
</comment>
<reference evidence="2" key="1">
    <citation type="journal article" date="2023" name="Hortic. Res.">
        <title>A chromosome-level phased genome enabling allele-level studies in sweet orange: a case study on citrus Huanglongbing tolerance.</title>
        <authorList>
            <person name="Wu B."/>
            <person name="Yu Q."/>
            <person name="Deng Z."/>
            <person name="Duan Y."/>
            <person name="Luo F."/>
            <person name="Gmitter F. Jr."/>
        </authorList>
    </citation>
    <scope>NUCLEOTIDE SEQUENCE [LARGE SCALE GENOMIC DNA]</scope>
    <source>
        <strain evidence="2">cv. Valencia</strain>
    </source>
</reference>